<dbReference type="EC" id="2.1.1.177" evidence="5"/>
<accession>A0ABQ5U6U0</accession>
<comment type="subunit">
    <text evidence="5">Homodimer.</text>
</comment>
<feature type="binding site" evidence="5">
    <location>
        <position position="68"/>
    </location>
    <ligand>
        <name>S-adenosyl-L-methionine</name>
        <dbReference type="ChEBI" id="CHEBI:59789"/>
    </ligand>
</feature>
<dbReference type="GO" id="GO:0008168">
    <property type="term" value="F:methyltransferase activity"/>
    <property type="evidence" value="ECO:0007669"/>
    <property type="project" value="UniProtKB-KW"/>
</dbReference>
<dbReference type="Gene3D" id="3.40.1280.10">
    <property type="match status" value="1"/>
</dbReference>
<evidence type="ECO:0000256" key="5">
    <source>
        <dbReference type="HAMAP-Rule" id="MF_00658"/>
    </source>
</evidence>
<dbReference type="InterPro" id="IPR003742">
    <property type="entry name" value="RlmH-like"/>
</dbReference>
<dbReference type="CDD" id="cd18081">
    <property type="entry name" value="RlmH-like"/>
    <property type="match status" value="1"/>
</dbReference>
<comment type="catalytic activity">
    <reaction evidence="5">
        <text>pseudouridine(1915) in 23S rRNA + S-adenosyl-L-methionine = N(3)-methylpseudouridine(1915) in 23S rRNA + S-adenosyl-L-homocysteine + H(+)</text>
        <dbReference type="Rhea" id="RHEA:42752"/>
        <dbReference type="Rhea" id="RHEA-COMP:10221"/>
        <dbReference type="Rhea" id="RHEA-COMP:10222"/>
        <dbReference type="ChEBI" id="CHEBI:15378"/>
        <dbReference type="ChEBI" id="CHEBI:57856"/>
        <dbReference type="ChEBI" id="CHEBI:59789"/>
        <dbReference type="ChEBI" id="CHEBI:65314"/>
        <dbReference type="ChEBI" id="CHEBI:74486"/>
        <dbReference type="EC" id="2.1.1.177"/>
    </reaction>
</comment>
<keyword evidence="1 5" id="KW-0489">Methyltransferase</keyword>
<evidence type="ECO:0000256" key="4">
    <source>
        <dbReference type="ARBA" id="ARBA00038303"/>
    </source>
</evidence>
<organism evidence="6 7">
    <name type="scientific">Sneathiella chinensis</name>
    <dbReference type="NCBI Taxonomy" id="349750"/>
    <lineage>
        <taxon>Bacteria</taxon>
        <taxon>Pseudomonadati</taxon>
        <taxon>Pseudomonadota</taxon>
        <taxon>Alphaproteobacteria</taxon>
        <taxon>Sneathiellales</taxon>
        <taxon>Sneathiellaceae</taxon>
        <taxon>Sneathiella</taxon>
    </lineage>
</organism>
<evidence type="ECO:0000256" key="1">
    <source>
        <dbReference type="ARBA" id="ARBA00022603"/>
    </source>
</evidence>
<dbReference type="InterPro" id="IPR029026">
    <property type="entry name" value="tRNA_m1G_MTases_N"/>
</dbReference>
<proteinExistence type="inferred from homology"/>
<dbReference type="Pfam" id="PF02590">
    <property type="entry name" value="SPOUT_MTase"/>
    <property type="match status" value="1"/>
</dbReference>
<dbReference type="PIRSF" id="PIRSF004505">
    <property type="entry name" value="MT_bac"/>
    <property type="match status" value="1"/>
</dbReference>
<comment type="similarity">
    <text evidence="4 5">Belongs to the RNA methyltransferase RlmH family.</text>
</comment>
<dbReference type="PANTHER" id="PTHR33603">
    <property type="entry name" value="METHYLTRANSFERASE"/>
    <property type="match status" value="1"/>
</dbReference>
<dbReference type="InterPro" id="IPR029028">
    <property type="entry name" value="Alpha/beta_knot_MTases"/>
</dbReference>
<comment type="subcellular location">
    <subcellularLocation>
        <location evidence="5">Cytoplasm</location>
    </subcellularLocation>
</comment>
<evidence type="ECO:0000256" key="2">
    <source>
        <dbReference type="ARBA" id="ARBA00022679"/>
    </source>
</evidence>
<dbReference type="PANTHER" id="PTHR33603:SF1">
    <property type="entry name" value="RIBOSOMAL RNA LARGE SUBUNIT METHYLTRANSFERASE H"/>
    <property type="match status" value="1"/>
</dbReference>
<keyword evidence="3 5" id="KW-0949">S-adenosyl-L-methionine</keyword>
<dbReference type="NCBIfam" id="NF000989">
    <property type="entry name" value="PRK00103.2-3"/>
    <property type="match status" value="1"/>
</dbReference>
<reference evidence="6" key="2">
    <citation type="submission" date="2023-01" db="EMBL/GenBank/DDBJ databases">
        <title>Draft genome sequence of Sneathiella chinensis strain NBRC 103408.</title>
        <authorList>
            <person name="Sun Q."/>
            <person name="Mori K."/>
        </authorList>
    </citation>
    <scope>NUCLEOTIDE SEQUENCE</scope>
    <source>
        <strain evidence="6">NBRC 103408</strain>
    </source>
</reference>
<feature type="binding site" evidence="5">
    <location>
        <begin position="119"/>
        <end position="124"/>
    </location>
    <ligand>
        <name>S-adenosyl-L-methionine</name>
        <dbReference type="ChEBI" id="CHEBI:59789"/>
    </ligand>
</feature>
<sequence>MRLTIASVGRFRGGPLESLYSEYAGRLPWKLDLKEVEEKKPLSGEQLKTREAELLMKAVPKGARIIALHERGKEYGSVEFSSLLGRFADEGIQDVAFLIGGADGHSKSTLNAADHLLSLGKMTWPHLMVRGLLAEQLYRAHSILTNHPYHRA</sequence>
<evidence type="ECO:0000256" key="3">
    <source>
        <dbReference type="ARBA" id="ARBA00022691"/>
    </source>
</evidence>
<comment type="function">
    <text evidence="5">Specifically methylates the pseudouridine at position 1915 (m3Psi1915) in 23S rRNA.</text>
</comment>
<comment type="caution">
    <text evidence="6">The sequence shown here is derived from an EMBL/GenBank/DDBJ whole genome shotgun (WGS) entry which is preliminary data.</text>
</comment>
<dbReference type="EMBL" id="BSNF01000010">
    <property type="protein sequence ID" value="GLQ07877.1"/>
    <property type="molecule type" value="Genomic_DNA"/>
</dbReference>
<name>A0ABQ5U6U0_9PROT</name>
<keyword evidence="7" id="KW-1185">Reference proteome</keyword>
<dbReference type="RefSeq" id="WP_169561992.1">
    <property type="nucleotide sequence ID" value="NZ_BSNF01000010.1"/>
</dbReference>
<keyword evidence="5" id="KW-0698">rRNA processing</keyword>
<evidence type="ECO:0000313" key="6">
    <source>
        <dbReference type="EMBL" id="GLQ07877.1"/>
    </source>
</evidence>
<dbReference type="SUPFAM" id="SSF75217">
    <property type="entry name" value="alpha/beta knot"/>
    <property type="match status" value="1"/>
</dbReference>
<keyword evidence="5" id="KW-0963">Cytoplasm</keyword>
<dbReference type="Proteomes" id="UP001161409">
    <property type="component" value="Unassembled WGS sequence"/>
</dbReference>
<reference evidence="6" key="1">
    <citation type="journal article" date="2014" name="Int. J. Syst. Evol. Microbiol.">
        <title>Complete genome of a new Firmicutes species belonging to the dominant human colonic microbiota ('Ruminococcus bicirculans') reveals two chromosomes and a selective capacity to utilize plant glucans.</title>
        <authorList>
            <consortium name="NISC Comparative Sequencing Program"/>
            <person name="Wegmann U."/>
            <person name="Louis P."/>
            <person name="Goesmann A."/>
            <person name="Henrissat B."/>
            <person name="Duncan S.H."/>
            <person name="Flint H.J."/>
        </authorList>
    </citation>
    <scope>NUCLEOTIDE SEQUENCE</scope>
    <source>
        <strain evidence="6">NBRC 103408</strain>
    </source>
</reference>
<keyword evidence="2 5" id="KW-0808">Transferase</keyword>
<protein>
    <recommendedName>
        <fullName evidence="5">Ribosomal RNA large subunit methyltransferase H</fullName>
        <ecNumber evidence="5">2.1.1.177</ecNumber>
    </recommendedName>
    <alternativeName>
        <fullName evidence="5">23S rRNA (pseudouridine1915-N3)-methyltransferase</fullName>
    </alternativeName>
    <alternativeName>
        <fullName evidence="5">23S rRNA m3Psi1915 methyltransferase</fullName>
    </alternativeName>
    <alternativeName>
        <fullName evidence="5">rRNA (pseudouridine-N3-)-methyltransferase RlmH</fullName>
    </alternativeName>
</protein>
<dbReference type="GO" id="GO:0032259">
    <property type="term" value="P:methylation"/>
    <property type="evidence" value="ECO:0007669"/>
    <property type="project" value="UniProtKB-KW"/>
</dbReference>
<dbReference type="HAMAP" id="MF_00658">
    <property type="entry name" value="23SrRNA_methyltr_H"/>
    <property type="match status" value="1"/>
</dbReference>
<gene>
    <name evidence="5 6" type="primary">rlmH</name>
    <name evidence="6" type="ORF">GCM10007924_30990</name>
</gene>
<evidence type="ECO:0000313" key="7">
    <source>
        <dbReference type="Proteomes" id="UP001161409"/>
    </source>
</evidence>
<feature type="binding site" evidence="5">
    <location>
        <position position="100"/>
    </location>
    <ligand>
        <name>S-adenosyl-L-methionine</name>
        <dbReference type="ChEBI" id="CHEBI:59789"/>
    </ligand>
</feature>